<reference evidence="1 2" key="1">
    <citation type="journal article" date="2021" name="Sci. Rep.">
        <title>The distribution of antibiotic resistance genes in chicken gut microbiota commensals.</title>
        <authorList>
            <person name="Juricova H."/>
            <person name="Matiasovicova J."/>
            <person name="Kubasova T."/>
            <person name="Cejkova D."/>
            <person name="Rychlik I."/>
        </authorList>
    </citation>
    <scope>NUCLEOTIDE SEQUENCE [LARGE SCALE GENOMIC DNA]</scope>
    <source>
        <strain evidence="1 2">An537</strain>
    </source>
</reference>
<evidence type="ECO:0000313" key="1">
    <source>
        <dbReference type="EMBL" id="MBM6911864.1"/>
    </source>
</evidence>
<dbReference type="Proteomes" id="UP000707138">
    <property type="component" value="Unassembled WGS sequence"/>
</dbReference>
<proteinExistence type="predicted"/>
<name>A0ABS2GCI9_9FIRM</name>
<protein>
    <submittedName>
        <fullName evidence="1">Uncharacterized protein</fullName>
    </submittedName>
</protein>
<accession>A0ABS2GCI9</accession>
<comment type="caution">
    <text evidence="1">The sequence shown here is derived from an EMBL/GenBank/DDBJ whole genome shotgun (WGS) entry which is preliminary data.</text>
</comment>
<organism evidence="1 2">
    <name type="scientific">Veillonella magna</name>
    <dbReference type="NCBI Taxonomy" id="464322"/>
    <lineage>
        <taxon>Bacteria</taxon>
        <taxon>Bacillati</taxon>
        <taxon>Bacillota</taxon>
        <taxon>Negativicutes</taxon>
        <taxon>Veillonellales</taxon>
        <taxon>Veillonellaceae</taxon>
        <taxon>Veillonella</taxon>
    </lineage>
</organism>
<evidence type="ECO:0000313" key="2">
    <source>
        <dbReference type="Proteomes" id="UP000707138"/>
    </source>
</evidence>
<sequence>MQLKGKVSSEEIQRYCILLHEIRTKTEEDIQTYFASGRFNDISVGYLLYTLEQIGYKKEDIIEVIQTYRLMLDTITTGEALTKVQTFEREAL</sequence>
<dbReference type="EMBL" id="JACJLA010000001">
    <property type="protein sequence ID" value="MBM6911864.1"/>
    <property type="molecule type" value="Genomic_DNA"/>
</dbReference>
<keyword evidence="2" id="KW-1185">Reference proteome</keyword>
<gene>
    <name evidence="1" type="ORF">H6A01_00800</name>
</gene>
<dbReference type="RefSeq" id="WP_205087182.1">
    <property type="nucleotide sequence ID" value="NZ_JACJLA010000001.1"/>
</dbReference>